<gene>
    <name evidence="2" type="ORF">E2C01_093411</name>
</gene>
<evidence type="ECO:0000313" key="2">
    <source>
        <dbReference type="EMBL" id="MPC98061.1"/>
    </source>
</evidence>
<dbReference type="AlphaFoldDB" id="A0A5B7JIV9"/>
<accession>A0A5B7JIV9</accession>
<dbReference type="EMBL" id="VSRR010112517">
    <property type="protein sequence ID" value="MPC98061.1"/>
    <property type="molecule type" value="Genomic_DNA"/>
</dbReference>
<reference evidence="2 3" key="1">
    <citation type="submission" date="2019-05" db="EMBL/GenBank/DDBJ databases">
        <title>Another draft genome of Portunus trituberculatus and its Hox gene families provides insights of decapod evolution.</title>
        <authorList>
            <person name="Jeong J.-H."/>
            <person name="Song I."/>
            <person name="Kim S."/>
            <person name="Choi T."/>
            <person name="Kim D."/>
            <person name="Ryu S."/>
            <person name="Kim W."/>
        </authorList>
    </citation>
    <scope>NUCLEOTIDE SEQUENCE [LARGE SCALE GENOMIC DNA]</scope>
    <source>
        <tissue evidence="2">Muscle</tissue>
    </source>
</reference>
<evidence type="ECO:0000313" key="3">
    <source>
        <dbReference type="Proteomes" id="UP000324222"/>
    </source>
</evidence>
<sequence length="80" mass="8594">MGPPVVGRGGGPDEALGASPPDPLSSKASSTTQLSTFCTHTHTTLSHSLSLSFFSLIFTLRHRGEAQQRQHIHCLKSHML</sequence>
<protein>
    <submittedName>
        <fullName evidence="2">Uncharacterized protein</fullName>
    </submittedName>
</protein>
<name>A0A5B7JIV9_PORTR</name>
<organism evidence="2 3">
    <name type="scientific">Portunus trituberculatus</name>
    <name type="common">Swimming crab</name>
    <name type="synonym">Neptunus trituberculatus</name>
    <dbReference type="NCBI Taxonomy" id="210409"/>
    <lineage>
        <taxon>Eukaryota</taxon>
        <taxon>Metazoa</taxon>
        <taxon>Ecdysozoa</taxon>
        <taxon>Arthropoda</taxon>
        <taxon>Crustacea</taxon>
        <taxon>Multicrustacea</taxon>
        <taxon>Malacostraca</taxon>
        <taxon>Eumalacostraca</taxon>
        <taxon>Eucarida</taxon>
        <taxon>Decapoda</taxon>
        <taxon>Pleocyemata</taxon>
        <taxon>Brachyura</taxon>
        <taxon>Eubrachyura</taxon>
        <taxon>Portunoidea</taxon>
        <taxon>Portunidae</taxon>
        <taxon>Portuninae</taxon>
        <taxon>Portunus</taxon>
    </lineage>
</organism>
<dbReference type="Proteomes" id="UP000324222">
    <property type="component" value="Unassembled WGS sequence"/>
</dbReference>
<comment type="caution">
    <text evidence="2">The sequence shown here is derived from an EMBL/GenBank/DDBJ whole genome shotgun (WGS) entry which is preliminary data.</text>
</comment>
<proteinExistence type="predicted"/>
<evidence type="ECO:0000256" key="1">
    <source>
        <dbReference type="SAM" id="MobiDB-lite"/>
    </source>
</evidence>
<feature type="region of interest" description="Disordered" evidence="1">
    <location>
        <begin position="1"/>
        <end position="33"/>
    </location>
</feature>
<keyword evidence="3" id="KW-1185">Reference proteome</keyword>